<dbReference type="GO" id="GO:0044874">
    <property type="term" value="P:lipoprotein localization to outer membrane"/>
    <property type="evidence" value="ECO:0007669"/>
    <property type="project" value="TreeGrafter"/>
</dbReference>
<gene>
    <name evidence="10" type="ORF">UV12_C0008G0008</name>
</gene>
<organism evidence="10 11">
    <name type="scientific">Candidatus Nomurabacteria bacterium GW2011_GWC2_42_20</name>
    <dbReference type="NCBI Taxonomy" id="1618756"/>
    <lineage>
        <taxon>Bacteria</taxon>
        <taxon>Candidatus Nomuraibacteriota</taxon>
    </lineage>
</organism>
<dbReference type="InterPro" id="IPR025857">
    <property type="entry name" value="MacB_PCD"/>
</dbReference>
<feature type="transmembrane region" description="Helical" evidence="7">
    <location>
        <begin position="390"/>
        <end position="413"/>
    </location>
</feature>
<dbReference type="Pfam" id="PF02687">
    <property type="entry name" value="FtsX"/>
    <property type="match status" value="1"/>
</dbReference>
<evidence type="ECO:0000259" key="9">
    <source>
        <dbReference type="Pfam" id="PF12704"/>
    </source>
</evidence>
<reference evidence="10 11" key="1">
    <citation type="journal article" date="2015" name="Nature">
        <title>rRNA introns, odd ribosomes, and small enigmatic genomes across a large radiation of phyla.</title>
        <authorList>
            <person name="Brown C.T."/>
            <person name="Hug L.A."/>
            <person name="Thomas B.C."/>
            <person name="Sharon I."/>
            <person name="Castelle C.J."/>
            <person name="Singh A."/>
            <person name="Wilkins M.J."/>
            <person name="Williams K.H."/>
            <person name="Banfield J.F."/>
        </authorList>
    </citation>
    <scope>NUCLEOTIDE SEQUENCE [LARGE SCALE GENOMIC DNA]</scope>
</reference>
<keyword evidence="3" id="KW-1003">Cell membrane</keyword>
<evidence type="ECO:0000256" key="7">
    <source>
        <dbReference type="SAM" id="Phobius"/>
    </source>
</evidence>
<evidence type="ECO:0000256" key="3">
    <source>
        <dbReference type="ARBA" id="ARBA00022475"/>
    </source>
</evidence>
<dbReference type="Proteomes" id="UP000034704">
    <property type="component" value="Unassembled WGS sequence"/>
</dbReference>
<evidence type="ECO:0000256" key="1">
    <source>
        <dbReference type="ARBA" id="ARBA00004651"/>
    </source>
</evidence>
<comment type="subcellular location">
    <subcellularLocation>
        <location evidence="1">Cell membrane</location>
        <topology evidence="1">Multi-pass membrane protein</topology>
    </subcellularLocation>
</comment>
<keyword evidence="6 7" id="KW-0472">Membrane</keyword>
<feature type="transmembrane region" description="Helical" evidence="7">
    <location>
        <begin position="289"/>
        <end position="316"/>
    </location>
</feature>
<dbReference type="PANTHER" id="PTHR30489:SF0">
    <property type="entry name" value="LIPOPROTEIN-RELEASING SYSTEM TRANSMEMBRANE PROTEIN LOLE"/>
    <property type="match status" value="1"/>
</dbReference>
<dbReference type="STRING" id="1618756.UV12_C0008G0008"/>
<feature type="transmembrane region" description="Helical" evidence="7">
    <location>
        <begin position="28"/>
        <end position="52"/>
    </location>
</feature>
<keyword evidence="4 7" id="KW-0812">Transmembrane</keyword>
<dbReference type="GO" id="GO:0098797">
    <property type="term" value="C:plasma membrane protein complex"/>
    <property type="evidence" value="ECO:0007669"/>
    <property type="project" value="TreeGrafter"/>
</dbReference>
<evidence type="ECO:0000256" key="4">
    <source>
        <dbReference type="ARBA" id="ARBA00022692"/>
    </source>
</evidence>
<evidence type="ECO:0000256" key="2">
    <source>
        <dbReference type="ARBA" id="ARBA00005236"/>
    </source>
</evidence>
<sequence length="424" mass="45937">MTTKTQHIKRVIQVAFFIALKNIQRGSLAVKIVTISILLLTFLNLTVVGGLLNGIVDDIGNKIKNSLFGDVVIQPSKEYSYIQNPGEVIDNLKNNTDILAYSERLLSGAIIESGYREVTGGSEIPRRVGASLAGVSVDHENQTTDISKKIIAGRFLAESDWNTIVLGSTLTEGYTKKGASGGDTTLGHVLIGEKVRIKFSNNVSREFTVVGIVNTKSSVVDQRAYIQYKELRQILDLPGNKYSEIAIVAKVPAASIYLAEYLGTSVENKKNDVKTLNDAIPSGVSDVKVAFTLIGNIVAIIAVLVGLVTVFVIIFVNASSRRRYLGILKAQGIDPSALILSYVIQALFYTVIGIVLGVVVLFGFLQGYFVQNPLSLPMADGSLLLDTSYLSVRVVVLLVSTLISAFIPAWFIIRQNTLNAILGR</sequence>
<dbReference type="InterPro" id="IPR051447">
    <property type="entry name" value="Lipoprotein-release_system"/>
</dbReference>
<evidence type="ECO:0000259" key="8">
    <source>
        <dbReference type="Pfam" id="PF02687"/>
    </source>
</evidence>
<name>A0A0G0ZF16_9BACT</name>
<feature type="domain" description="ABC3 transporter permease C-terminal" evidence="8">
    <location>
        <begin position="296"/>
        <end position="416"/>
    </location>
</feature>
<accession>A0A0G0ZF16</accession>
<proteinExistence type="inferred from homology"/>
<evidence type="ECO:0000256" key="6">
    <source>
        <dbReference type="ARBA" id="ARBA00023136"/>
    </source>
</evidence>
<dbReference type="InterPro" id="IPR003838">
    <property type="entry name" value="ABC3_permease_C"/>
</dbReference>
<comment type="caution">
    <text evidence="10">The sequence shown here is derived from an EMBL/GenBank/DDBJ whole genome shotgun (WGS) entry which is preliminary data.</text>
</comment>
<dbReference type="EMBL" id="LCDG01000008">
    <property type="protein sequence ID" value="KKS47340.1"/>
    <property type="molecule type" value="Genomic_DNA"/>
</dbReference>
<comment type="similarity">
    <text evidence="2">Belongs to the ABC-4 integral membrane protein family. LolC/E subfamily.</text>
</comment>
<dbReference type="Pfam" id="PF12704">
    <property type="entry name" value="MacB_PCD"/>
    <property type="match status" value="1"/>
</dbReference>
<feature type="domain" description="MacB-like periplasmic core" evidence="9">
    <location>
        <begin position="37"/>
        <end position="251"/>
    </location>
</feature>
<evidence type="ECO:0000256" key="5">
    <source>
        <dbReference type="ARBA" id="ARBA00022989"/>
    </source>
</evidence>
<dbReference type="AlphaFoldDB" id="A0A0G0ZF16"/>
<evidence type="ECO:0000313" key="11">
    <source>
        <dbReference type="Proteomes" id="UP000034704"/>
    </source>
</evidence>
<evidence type="ECO:0000313" key="10">
    <source>
        <dbReference type="EMBL" id="KKS47340.1"/>
    </source>
</evidence>
<feature type="transmembrane region" description="Helical" evidence="7">
    <location>
        <begin position="337"/>
        <end position="370"/>
    </location>
</feature>
<keyword evidence="5 7" id="KW-1133">Transmembrane helix</keyword>
<dbReference type="PANTHER" id="PTHR30489">
    <property type="entry name" value="LIPOPROTEIN-RELEASING SYSTEM TRANSMEMBRANE PROTEIN LOLE"/>
    <property type="match status" value="1"/>
</dbReference>
<protein>
    <submittedName>
        <fullName evidence="10">Uncharacterized protein</fullName>
    </submittedName>
</protein>